<protein>
    <submittedName>
        <fullName evidence="3">DUF917 domain-containing protein</fullName>
    </submittedName>
</protein>
<dbReference type="RefSeq" id="WP_012050373.1">
    <property type="nucleotide sequence ID" value="NZ_CP059319.1"/>
</dbReference>
<evidence type="ECO:0000259" key="1">
    <source>
        <dbReference type="Pfam" id="PF06032"/>
    </source>
</evidence>
<evidence type="ECO:0000313" key="4">
    <source>
        <dbReference type="Proteomes" id="UP000664914"/>
    </source>
</evidence>
<evidence type="ECO:0000259" key="2">
    <source>
        <dbReference type="Pfam" id="PF20906"/>
    </source>
</evidence>
<dbReference type="AlphaFoldDB" id="A0A975HG06"/>
<dbReference type="Gene3D" id="2.40.390.10">
    <property type="entry name" value="CV3147-like"/>
    <property type="match status" value="1"/>
</dbReference>
<sequence length="374" mass="40451">MYIINSPRDVQDMARGAVVLGTGGGGDPYIGELLVAAEVANGNFPKIISCDEIGDDDFVLVFAGVGAPSILVENLLSKTAMLRVLARAEAHFDRRVDALLCMEIGGANSMMPLALGAISGVPVLDADGIGRALPQLNMTTFSIHGCPVTPSILMEERGNVVTIEASDDKMAEDISRAATIAMGAGAFCMMYPMSGKRAREVTIHGTISQTLEIGRAIREGRNSHGDPFDNLLRYLNSWPDRTAKIIFDGKIVDVTHEIRNGWHWGQARLQPLNGGGDDCVIEIQNEFTIARINGETATIVPDLITVLDRESAEPLTSDMLAYGQRVKVLSYSCDPVLRRPEALDVLGPRAFGFDEDFRPMEELLGLREPQQAVG</sequence>
<accession>A0A975HG06</accession>
<dbReference type="OMA" id="FPEMQMT"/>
<feature type="domain" description="S-Me-THD N-terminal" evidence="1">
    <location>
        <begin position="9"/>
        <end position="164"/>
    </location>
</feature>
<gene>
    <name evidence="3" type="ORF">HRJ34_10755</name>
</gene>
<dbReference type="SUPFAM" id="SSF160991">
    <property type="entry name" value="CV3147-like"/>
    <property type="match status" value="1"/>
</dbReference>
<dbReference type="InterPro" id="IPR024071">
    <property type="entry name" value="S-Me-THD_C_sf"/>
</dbReference>
<organism evidence="3 4">
    <name type="scientific">Rhizorhabdus wittichii</name>
    <dbReference type="NCBI Taxonomy" id="160791"/>
    <lineage>
        <taxon>Bacteria</taxon>
        <taxon>Pseudomonadati</taxon>
        <taxon>Pseudomonadota</taxon>
        <taxon>Alphaproteobacteria</taxon>
        <taxon>Sphingomonadales</taxon>
        <taxon>Sphingomonadaceae</taxon>
        <taxon>Rhizorhabdus</taxon>
    </lineage>
</organism>
<reference evidence="3" key="2">
    <citation type="submission" date="2021-04" db="EMBL/GenBank/DDBJ databases">
        <title>Isolation and genomic analysis of the ibuprofen-degrading bacterium Sphingomonas strain MPO218.</title>
        <authorList>
            <person name="Aulestia M."/>
            <person name="Flores A."/>
            <person name="Mangas E.L."/>
            <person name="Perez-Pulido A.J."/>
            <person name="Santero E."/>
            <person name="Camacho E.M."/>
        </authorList>
    </citation>
    <scope>NUCLEOTIDE SEQUENCE</scope>
    <source>
        <strain evidence="3">MPO218</strain>
    </source>
</reference>
<dbReference type="EMBL" id="CP059319">
    <property type="protein sequence ID" value="QTH23937.1"/>
    <property type="molecule type" value="Genomic_DNA"/>
</dbReference>
<feature type="domain" description="S-Me-THD-like C-terminal" evidence="2">
    <location>
        <begin position="167"/>
        <end position="360"/>
    </location>
</feature>
<dbReference type="InterPro" id="IPR048350">
    <property type="entry name" value="S-Me-THD-like_C"/>
</dbReference>
<dbReference type="InterPro" id="IPR010318">
    <property type="entry name" value="S-Me-THD_N"/>
</dbReference>
<dbReference type="Gene3D" id="3.40.1610.10">
    <property type="entry name" value="CV3147-like domain"/>
    <property type="match status" value="1"/>
</dbReference>
<dbReference type="InterPro" id="IPR027479">
    <property type="entry name" value="S-Me-THD_N_sf"/>
</dbReference>
<dbReference type="Pfam" id="PF06032">
    <property type="entry name" value="S-Me-THD_N"/>
    <property type="match status" value="1"/>
</dbReference>
<dbReference type="Proteomes" id="UP000664914">
    <property type="component" value="Chromosome"/>
</dbReference>
<name>A0A975HG06_9SPHN</name>
<proteinExistence type="predicted"/>
<dbReference type="Pfam" id="PF20906">
    <property type="entry name" value="S-Me-THD_C"/>
    <property type="match status" value="1"/>
</dbReference>
<reference evidence="3" key="1">
    <citation type="submission" date="2020-07" db="EMBL/GenBank/DDBJ databases">
        <authorList>
            <person name="Camacho E."/>
        </authorList>
    </citation>
    <scope>NUCLEOTIDE SEQUENCE</scope>
    <source>
        <strain evidence="3">MPO218</strain>
    </source>
</reference>
<evidence type="ECO:0000313" key="3">
    <source>
        <dbReference type="EMBL" id="QTH23937.1"/>
    </source>
</evidence>